<dbReference type="GO" id="GO:0005667">
    <property type="term" value="C:transcription regulator complex"/>
    <property type="evidence" value="ECO:0007669"/>
    <property type="project" value="UniProtKB-ARBA"/>
</dbReference>
<dbReference type="Pfam" id="PF00010">
    <property type="entry name" value="HLH"/>
    <property type="match status" value="1"/>
</dbReference>
<reference evidence="7" key="1">
    <citation type="submission" date="2021-06" db="EMBL/GenBank/DDBJ databases">
        <authorList>
            <consortium name="Wellcome Sanger Institute Data Sharing"/>
        </authorList>
    </citation>
    <scope>NUCLEOTIDE SEQUENCE [LARGE SCALE GENOMIC DNA]</scope>
</reference>
<reference evidence="7" key="2">
    <citation type="submission" date="2025-08" db="UniProtKB">
        <authorList>
            <consortium name="Ensembl"/>
        </authorList>
    </citation>
    <scope>IDENTIFICATION</scope>
</reference>
<keyword evidence="2" id="KW-0238">DNA-binding</keyword>
<dbReference type="PANTHER" id="PTHR23349">
    <property type="entry name" value="BASIC HELIX-LOOP-HELIX TRANSCRIPTION FACTOR, TWIST"/>
    <property type="match status" value="1"/>
</dbReference>
<dbReference type="GO" id="GO:0060429">
    <property type="term" value="P:epithelium development"/>
    <property type="evidence" value="ECO:0007669"/>
    <property type="project" value="UniProtKB-ARBA"/>
</dbReference>
<dbReference type="InterPro" id="IPR050283">
    <property type="entry name" value="E-box_TF_Regulators"/>
</dbReference>
<proteinExistence type="predicted"/>
<dbReference type="GO" id="GO:0000977">
    <property type="term" value="F:RNA polymerase II transcription regulatory region sequence-specific DNA binding"/>
    <property type="evidence" value="ECO:0007669"/>
    <property type="project" value="TreeGrafter"/>
</dbReference>
<dbReference type="SMART" id="SM00353">
    <property type="entry name" value="HLH"/>
    <property type="match status" value="1"/>
</dbReference>
<dbReference type="GO" id="GO:0046983">
    <property type="term" value="F:protein dimerization activity"/>
    <property type="evidence" value="ECO:0007669"/>
    <property type="project" value="InterPro"/>
</dbReference>
<evidence type="ECO:0000256" key="2">
    <source>
        <dbReference type="ARBA" id="ARBA00023125"/>
    </source>
</evidence>
<protein>
    <submittedName>
        <fullName evidence="7">Achaete-scute family bHLH transcription factor 4</fullName>
    </submittedName>
</protein>
<dbReference type="InterPro" id="IPR036638">
    <property type="entry name" value="HLH_DNA-bd_sf"/>
</dbReference>
<feature type="compositionally biased region" description="Low complexity" evidence="5">
    <location>
        <begin position="171"/>
        <end position="180"/>
    </location>
</feature>
<evidence type="ECO:0000256" key="5">
    <source>
        <dbReference type="SAM" id="MobiDB-lite"/>
    </source>
</evidence>
<feature type="region of interest" description="Disordered" evidence="5">
    <location>
        <begin position="144"/>
        <end position="186"/>
    </location>
</feature>
<accession>A0A8C4RUL3</accession>
<dbReference type="PROSITE" id="PS50888">
    <property type="entry name" value="BHLH"/>
    <property type="match status" value="1"/>
</dbReference>
<gene>
    <name evidence="7" type="primary">ASCL4</name>
</gene>
<evidence type="ECO:0000313" key="8">
    <source>
        <dbReference type="Proteomes" id="UP000694620"/>
    </source>
</evidence>
<dbReference type="FunFam" id="4.10.280.10:FF:000038">
    <property type="entry name" value="achaete-scute homolog 3"/>
    <property type="match status" value="1"/>
</dbReference>
<evidence type="ECO:0000313" key="7">
    <source>
        <dbReference type="Ensembl" id="ENSECRP00000007016.1"/>
    </source>
</evidence>
<dbReference type="AlphaFoldDB" id="A0A8C4RUL3"/>
<dbReference type="OrthoDB" id="5976910at2759"/>
<dbReference type="GO" id="GO:0048513">
    <property type="term" value="P:animal organ development"/>
    <property type="evidence" value="ECO:0007669"/>
    <property type="project" value="UniProtKB-ARBA"/>
</dbReference>
<keyword evidence="3" id="KW-0804">Transcription</keyword>
<dbReference type="GO" id="GO:0001227">
    <property type="term" value="F:DNA-binding transcription repressor activity, RNA polymerase II-specific"/>
    <property type="evidence" value="ECO:0007669"/>
    <property type="project" value="UniProtKB-ARBA"/>
</dbReference>
<name>A0A8C4RUL3_ERPCA</name>
<keyword evidence="1" id="KW-0805">Transcription regulation</keyword>
<evidence type="ECO:0000256" key="4">
    <source>
        <dbReference type="ARBA" id="ARBA00023242"/>
    </source>
</evidence>
<dbReference type="Gene3D" id="4.10.280.10">
    <property type="entry name" value="Helix-loop-helix DNA-binding domain"/>
    <property type="match status" value="1"/>
</dbReference>
<evidence type="ECO:0000256" key="3">
    <source>
        <dbReference type="ARBA" id="ARBA00023163"/>
    </source>
</evidence>
<dbReference type="Proteomes" id="UP000694620">
    <property type="component" value="Chromosome 1"/>
</dbReference>
<feature type="compositionally biased region" description="Basic and acidic residues" evidence="5">
    <location>
        <begin position="159"/>
        <end position="170"/>
    </location>
</feature>
<dbReference type="GO" id="GO:0005634">
    <property type="term" value="C:nucleus"/>
    <property type="evidence" value="ECO:0007669"/>
    <property type="project" value="UniProtKB-ARBA"/>
</dbReference>
<sequence>MATNQAGSFLGHFPYPRTSPISIPVEHPGVAFGEPFAVPVAFDPSYLDQAYSHGFSRRISYIPFPGHLGVYDYSFEPAFIRKRNERERQRVRCVNEGYARLREHLPQEFEDKRLSKVETLRAAINYIKHLQNLLDLQTSALSKEKSLPPKGLCGSSAPSERKECNSDGESKTSSTSSPYSESDDMT</sequence>
<organism evidence="7 8">
    <name type="scientific">Erpetoichthys calabaricus</name>
    <name type="common">Rope fish</name>
    <name type="synonym">Calamoichthys calabaricus</name>
    <dbReference type="NCBI Taxonomy" id="27687"/>
    <lineage>
        <taxon>Eukaryota</taxon>
        <taxon>Metazoa</taxon>
        <taxon>Chordata</taxon>
        <taxon>Craniata</taxon>
        <taxon>Vertebrata</taxon>
        <taxon>Euteleostomi</taxon>
        <taxon>Actinopterygii</taxon>
        <taxon>Polypteriformes</taxon>
        <taxon>Polypteridae</taxon>
        <taxon>Erpetoichthys</taxon>
    </lineage>
</organism>
<dbReference type="CDD" id="cd19746">
    <property type="entry name" value="bHLH_TS_ASCL4"/>
    <property type="match status" value="1"/>
</dbReference>
<dbReference type="SUPFAM" id="SSF47459">
    <property type="entry name" value="HLH, helix-loop-helix DNA-binding domain"/>
    <property type="match status" value="1"/>
</dbReference>
<feature type="domain" description="BHLH" evidence="6">
    <location>
        <begin position="78"/>
        <end position="130"/>
    </location>
</feature>
<evidence type="ECO:0000256" key="1">
    <source>
        <dbReference type="ARBA" id="ARBA00023015"/>
    </source>
</evidence>
<keyword evidence="4" id="KW-0539">Nucleus</keyword>
<evidence type="ECO:0000259" key="6">
    <source>
        <dbReference type="PROSITE" id="PS50888"/>
    </source>
</evidence>
<keyword evidence="8" id="KW-1185">Reference proteome</keyword>
<reference evidence="7" key="3">
    <citation type="submission" date="2025-09" db="UniProtKB">
        <authorList>
            <consortium name="Ensembl"/>
        </authorList>
    </citation>
    <scope>IDENTIFICATION</scope>
</reference>
<dbReference type="Ensembl" id="ENSECRT00000007128.1">
    <property type="protein sequence ID" value="ENSECRP00000007016.1"/>
    <property type="gene ID" value="ENSECRG00000004689.1"/>
</dbReference>
<dbReference type="InterPro" id="IPR011598">
    <property type="entry name" value="bHLH_dom"/>
</dbReference>
<dbReference type="PANTHER" id="PTHR23349:SF108">
    <property type="entry name" value="BHLH DOMAIN-CONTAINING PROTEIN"/>
    <property type="match status" value="1"/>
</dbReference>
<dbReference type="GeneTree" id="ENSGT00940000162902"/>